<dbReference type="EMBL" id="FPHH01000049">
    <property type="protein sequence ID" value="SFV58195.1"/>
    <property type="molecule type" value="Genomic_DNA"/>
</dbReference>
<evidence type="ECO:0000259" key="1">
    <source>
        <dbReference type="Pfam" id="PF00085"/>
    </source>
</evidence>
<protein>
    <recommendedName>
        <fullName evidence="1">Thioredoxin domain-containing protein</fullName>
    </recommendedName>
</protein>
<name>A0A1W1BXH8_9ZZZZ</name>
<dbReference type="Gene3D" id="3.40.30.10">
    <property type="entry name" value="Glutaredoxin"/>
    <property type="match status" value="1"/>
</dbReference>
<organism evidence="2">
    <name type="scientific">hydrothermal vent metagenome</name>
    <dbReference type="NCBI Taxonomy" id="652676"/>
    <lineage>
        <taxon>unclassified sequences</taxon>
        <taxon>metagenomes</taxon>
        <taxon>ecological metagenomes</taxon>
    </lineage>
</organism>
<accession>A0A1W1BXH8</accession>
<dbReference type="CDD" id="cd02947">
    <property type="entry name" value="TRX_family"/>
    <property type="match status" value="1"/>
</dbReference>
<dbReference type="SUPFAM" id="SSF52833">
    <property type="entry name" value="Thioredoxin-like"/>
    <property type="match status" value="1"/>
</dbReference>
<gene>
    <name evidence="2" type="ORF">MNB_SM-5-153</name>
</gene>
<evidence type="ECO:0000313" key="2">
    <source>
        <dbReference type="EMBL" id="SFV58195.1"/>
    </source>
</evidence>
<dbReference type="InterPro" id="IPR013766">
    <property type="entry name" value="Thioredoxin_domain"/>
</dbReference>
<dbReference type="Pfam" id="PF00085">
    <property type="entry name" value="Thioredoxin"/>
    <property type="match status" value="1"/>
</dbReference>
<feature type="domain" description="Thioredoxin" evidence="1">
    <location>
        <begin position="4"/>
        <end position="103"/>
    </location>
</feature>
<proteinExistence type="predicted"/>
<dbReference type="InterPro" id="IPR036249">
    <property type="entry name" value="Thioredoxin-like_sf"/>
</dbReference>
<dbReference type="AlphaFoldDB" id="A0A1W1BXH8"/>
<sequence>MPFIVVDEENFDGVLAEELAKEHTVILKFASTLCDSCEIMEYELSEVHERVPKVSILHIDAGVSEGLLYRFLVEQVPTTLILKDANTQLLYKTGIMLADDIVDVILKGR</sequence>
<reference evidence="2" key="1">
    <citation type="submission" date="2016-10" db="EMBL/GenBank/DDBJ databases">
        <authorList>
            <person name="de Groot N.N."/>
        </authorList>
    </citation>
    <scope>NUCLEOTIDE SEQUENCE</scope>
</reference>